<evidence type="ECO:0000256" key="6">
    <source>
        <dbReference type="ARBA" id="ARBA00022692"/>
    </source>
</evidence>
<dbReference type="PROSITE" id="PS00221">
    <property type="entry name" value="MIP"/>
    <property type="match status" value="1"/>
</dbReference>
<evidence type="ECO:0000256" key="8">
    <source>
        <dbReference type="ARBA" id="ARBA00022824"/>
    </source>
</evidence>
<feature type="transmembrane region" description="Helical" evidence="13">
    <location>
        <begin position="47"/>
        <end position="70"/>
    </location>
</feature>
<evidence type="ECO:0000256" key="11">
    <source>
        <dbReference type="RuleBase" id="RU000477"/>
    </source>
</evidence>
<protein>
    <recommendedName>
        <fullName evidence="16">Aquaporin</fullName>
    </recommendedName>
</protein>
<dbReference type="Gene3D" id="1.20.1080.10">
    <property type="entry name" value="Glycerol uptake facilitator protein"/>
    <property type="match status" value="1"/>
</dbReference>
<evidence type="ECO:0000256" key="1">
    <source>
        <dbReference type="ARBA" id="ARBA00004477"/>
    </source>
</evidence>
<dbReference type="EMBL" id="HE806324">
    <property type="protein sequence ID" value="CCH62768.1"/>
    <property type="molecule type" value="Genomic_DNA"/>
</dbReference>
<dbReference type="InterPro" id="IPR023271">
    <property type="entry name" value="Aquaporin-like"/>
</dbReference>
<dbReference type="InParanoid" id="I2H8R6"/>
<evidence type="ECO:0000256" key="2">
    <source>
        <dbReference type="ARBA" id="ARBA00004651"/>
    </source>
</evidence>
<dbReference type="KEGG" id="tbl:TBLA_0I01090"/>
<dbReference type="STRING" id="1071380.I2H8R6"/>
<dbReference type="GO" id="GO:0005886">
    <property type="term" value="C:plasma membrane"/>
    <property type="evidence" value="ECO:0007669"/>
    <property type="project" value="UniProtKB-SubCell"/>
</dbReference>
<evidence type="ECO:0000256" key="5">
    <source>
        <dbReference type="ARBA" id="ARBA00022475"/>
    </source>
</evidence>
<comment type="similarity">
    <text evidence="3 11">Belongs to the MIP/aquaporin (TC 1.A.8) family.</text>
</comment>
<dbReference type="GeneID" id="14497946"/>
<keyword evidence="8" id="KW-0256">Endoplasmic reticulum</keyword>
<name>I2H8R6_HENB6</name>
<sequence length="295" mass="31942">MNTNDLENDITPTNSDSGTGGNKNEGNKTKLKTRFSVGPDSLRNHFIACYGEFVGTFIFLFCAYTIANIANHDWQLESYPGRTTSHPSQLIMIALGFGFSLMFAVWCFAGVSGAALNPAVSLTLVLSRAITPTRCLVHWIAQIIAGMAAGGAVSAITPGEVLYANTLGLGMSRTRGLFLEMFGTSFLCLTVMMTAIEPTGSNAVCAIPIGVVLFIIHLSLVAYTGCGVNPARSLGAALAKKSFPPYHWIYWIGPLLGGLLGWSVWQLLVWLDYQLYVEAEKSGKSVEELRREKED</sequence>
<reference evidence="14 15" key="1">
    <citation type="journal article" date="2011" name="Proc. Natl. Acad. Sci. U.S.A.">
        <title>Evolutionary erosion of yeast sex chromosomes by mating-type switching accidents.</title>
        <authorList>
            <person name="Gordon J.L."/>
            <person name="Armisen D."/>
            <person name="Proux-Wera E."/>
            <person name="Oheigeartaigh S.S."/>
            <person name="Byrne K.P."/>
            <person name="Wolfe K.H."/>
        </authorList>
    </citation>
    <scope>NUCLEOTIDE SEQUENCE [LARGE SCALE GENOMIC DNA]</scope>
    <source>
        <strain evidence="15">ATCC 34711 / CBS 6284 / DSM 70876 / NBRC 10599 / NRRL Y-10934 / UCD 77-7</strain>
    </source>
</reference>
<keyword evidence="10 13" id="KW-0472">Membrane</keyword>
<dbReference type="FunFam" id="1.20.1080.10:FF:000014">
    <property type="entry name" value="Aquaporin 1"/>
    <property type="match status" value="1"/>
</dbReference>
<dbReference type="eggNOG" id="KOG0223">
    <property type="taxonomic scope" value="Eukaryota"/>
</dbReference>
<feature type="compositionally biased region" description="Polar residues" evidence="12">
    <location>
        <begin position="1"/>
        <end position="17"/>
    </location>
</feature>
<keyword evidence="5" id="KW-1003">Cell membrane</keyword>
<keyword evidence="4 11" id="KW-0813">Transport</keyword>
<feature type="transmembrane region" description="Helical" evidence="13">
    <location>
        <begin position="136"/>
        <end position="157"/>
    </location>
</feature>
<dbReference type="GO" id="GO:0015250">
    <property type="term" value="F:water channel activity"/>
    <property type="evidence" value="ECO:0007669"/>
    <property type="project" value="TreeGrafter"/>
</dbReference>
<evidence type="ECO:0000256" key="13">
    <source>
        <dbReference type="SAM" id="Phobius"/>
    </source>
</evidence>
<keyword evidence="6 11" id="KW-0812">Transmembrane</keyword>
<dbReference type="PRINTS" id="PR00783">
    <property type="entry name" value="MINTRINSICP"/>
</dbReference>
<evidence type="ECO:0000256" key="12">
    <source>
        <dbReference type="SAM" id="MobiDB-lite"/>
    </source>
</evidence>
<evidence type="ECO:0000256" key="4">
    <source>
        <dbReference type="ARBA" id="ARBA00022448"/>
    </source>
</evidence>
<proteinExistence type="inferred from homology"/>
<dbReference type="SUPFAM" id="SSF81338">
    <property type="entry name" value="Aquaporin-like"/>
    <property type="match status" value="1"/>
</dbReference>
<evidence type="ECO:0000256" key="10">
    <source>
        <dbReference type="ARBA" id="ARBA00023136"/>
    </source>
</evidence>
<gene>
    <name evidence="14" type="primary">TBLA0I01090</name>
    <name evidence="14" type="ORF">TBLA_0I01090</name>
</gene>
<feature type="transmembrane region" description="Helical" evidence="13">
    <location>
        <begin position="177"/>
        <end position="196"/>
    </location>
</feature>
<feature type="transmembrane region" description="Helical" evidence="13">
    <location>
        <begin position="248"/>
        <end position="271"/>
    </location>
</feature>
<comment type="subcellular location">
    <subcellularLocation>
        <location evidence="2">Cell membrane</location>
        <topology evidence="2">Multi-pass membrane protein</topology>
    </subcellularLocation>
    <subcellularLocation>
        <location evidence="1">Endoplasmic reticulum membrane</location>
        <topology evidence="1">Multi-pass membrane protein</topology>
    </subcellularLocation>
</comment>
<dbReference type="OMA" id="LALNTMH"/>
<evidence type="ECO:0000313" key="14">
    <source>
        <dbReference type="EMBL" id="CCH62768.1"/>
    </source>
</evidence>
<evidence type="ECO:0000256" key="7">
    <source>
        <dbReference type="ARBA" id="ARBA00022737"/>
    </source>
</evidence>
<feature type="transmembrane region" description="Helical" evidence="13">
    <location>
        <begin position="203"/>
        <end position="223"/>
    </location>
</feature>
<dbReference type="AlphaFoldDB" id="I2H8R6"/>
<dbReference type="HOGENOM" id="CLU_020019_1_4_1"/>
<keyword evidence="15" id="KW-1185">Reference proteome</keyword>
<dbReference type="PANTHER" id="PTHR19139:SF199">
    <property type="entry name" value="MIP17260P"/>
    <property type="match status" value="1"/>
</dbReference>
<dbReference type="NCBIfam" id="TIGR00861">
    <property type="entry name" value="MIP"/>
    <property type="match status" value="1"/>
</dbReference>
<evidence type="ECO:0008006" key="16">
    <source>
        <dbReference type="Google" id="ProtNLM"/>
    </source>
</evidence>
<dbReference type="GO" id="GO:0005789">
    <property type="term" value="C:endoplasmic reticulum membrane"/>
    <property type="evidence" value="ECO:0007669"/>
    <property type="project" value="UniProtKB-SubCell"/>
</dbReference>
<dbReference type="Proteomes" id="UP000002866">
    <property type="component" value="Chromosome 9"/>
</dbReference>
<evidence type="ECO:0000256" key="9">
    <source>
        <dbReference type="ARBA" id="ARBA00022989"/>
    </source>
</evidence>
<dbReference type="PANTHER" id="PTHR19139">
    <property type="entry name" value="AQUAPORIN TRANSPORTER"/>
    <property type="match status" value="1"/>
</dbReference>
<evidence type="ECO:0000256" key="3">
    <source>
        <dbReference type="ARBA" id="ARBA00006175"/>
    </source>
</evidence>
<dbReference type="InterPro" id="IPR034294">
    <property type="entry name" value="Aquaporin_transptr"/>
</dbReference>
<feature type="region of interest" description="Disordered" evidence="12">
    <location>
        <begin position="1"/>
        <end position="30"/>
    </location>
</feature>
<dbReference type="FunCoup" id="I2H8R6">
    <property type="interactions" value="280"/>
</dbReference>
<evidence type="ECO:0000313" key="15">
    <source>
        <dbReference type="Proteomes" id="UP000002866"/>
    </source>
</evidence>
<keyword evidence="7" id="KW-0677">Repeat</keyword>
<dbReference type="InterPro" id="IPR000425">
    <property type="entry name" value="MIP"/>
</dbReference>
<dbReference type="OrthoDB" id="3222at2759"/>
<organism evidence="14 15">
    <name type="scientific">Henningerozyma blattae (strain ATCC 34711 / CBS 6284 / DSM 70876 / NBRC 10599 / NRRL Y-10934 / UCD 77-7)</name>
    <name type="common">Yeast</name>
    <name type="synonym">Tetrapisispora blattae</name>
    <dbReference type="NCBI Taxonomy" id="1071380"/>
    <lineage>
        <taxon>Eukaryota</taxon>
        <taxon>Fungi</taxon>
        <taxon>Dikarya</taxon>
        <taxon>Ascomycota</taxon>
        <taxon>Saccharomycotina</taxon>
        <taxon>Saccharomycetes</taxon>
        <taxon>Saccharomycetales</taxon>
        <taxon>Saccharomycetaceae</taxon>
        <taxon>Henningerozyma</taxon>
    </lineage>
</organism>
<dbReference type="InterPro" id="IPR022357">
    <property type="entry name" value="MIP_CS"/>
</dbReference>
<dbReference type="Pfam" id="PF00230">
    <property type="entry name" value="MIP"/>
    <property type="match status" value="1"/>
</dbReference>
<feature type="transmembrane region" description="Helical" evidence="13">
    <location>
        <begin position="90"/>
        <end position="116"/>
    </location>
</feature>
<dbReference type="RefSeq" id="XP_004182287.1">
    <property type="nucleotide sequence ID" value="XM_004182239.1"/>
</dbReference>
<keyword evidence="9 13" id="KW-1133">Transmembrane helix</keyword>
<accession>I2H8R6</accession>